<comment type="caution">
    <text evidence="1">The sequence shown here is derived from an EMBL/GenBank/DDBJ whole genome shotgun (WGS) entry which is preliminary data.</text>
</comment>
<keyword evidence="2" id="KW-1185">Reference proteome</keyword>
<dbReference type="PANTHER" id="PTHR43394">
    <property type="entry name" value="ATP-DEPENDENT PERMEASE MDL1, MITOCHONDRIAL"/>
    <property type="match status" value="1"/>
</dbReference>
<dbReference type="EMBL" id="JBHLWO010000002">
    <property type="protein sequence ID" value="MFC0320271.1"/>
    <property type="molecule type" value="Genomic_DNA"/>
</dbReference>
<evidence type="ECO:0000313" key="2">
    <source>
        <dbReference type="Proteomes" id="UP001589774"/>
    </source>
</evidence>
<dbReference type="SUPFAM" id="SSF52540">
    <property type="entry name" value="P-loop containing nucleoside triphosphate hydrolases"/>
    <property type="match status" value="1"/>
</dbReference>
<dbReference type="Gene3D" id="3.40.50.300">
    <property type="entry name" value="P-loop containing nucleotide triphosphate hydrolases"/>
    <property type="match status" value="1"/>
</dbReference>
<dbReference type="Proteomes" id="UP001589774">
    <property type="component" value="Unassembled WGS sequence"/>
</dbReference>
<proteinExistence type="predicted"/>
<dbReference type="PANTHER" id="PTHR43394:SF1">
    <property type="entry name" value="ATP-BINDING CASSETTE SUB-FAMILY B MEMBER 10, MITOCHONDRIAL"/>
    <property type="match status" value="1"/>
</dbReference>
<accession>A0ABV6HN23</accession>
<organism evidence="1 2">
    <name type="scientific">Olivibacter oleidegradans</name>
    <dbReference type="NCBI Taxonomy" id="760123"/>
    <lineage>
        <taxon>Bacteria</taxon>
        <taxon>Pseudomonadati</taxon>
        <taxon>Bacteroidota</taxon>
        <taxon>Sphingobacteriia</taxon>
        <taxon>Sphingobacteriales</taxon>
        <taxon>Sphingobacteriaceae</taxon>
        <taxon>Olivibacter</taxon>
    </lineage>
</organism>
<evidence type="ECO:0008006" key="3">
    <source>
        <dbReference type="Google" id="ProtNLM"/>
    </source>
</evidence>
<sequence>MFQYARIVLIDEAASALDPENEQAISDAIANISSDQNRTIIIIAHRPATIQAANHIVVLENGSVIEQGSPHDLLLQNGYYAKFRQQHKQRREWKVE</sequence>
<reference evidence="1 2" key="1">
    <citation type="submission" date="2024-09" db="EMBL/GenBank/DDBJ databases">
        <authorList>
            <person name="Sun Q."/>
            <person name="Mori K."/>
        </authorList>
    </citation>
    <scope>NUCLEOTIDE SEQUENCE [LARGE SCALE GENOMIC DNA]</scope>
    <source>
        <strain evidence="1 2">CCM 7765</strain>
    </source>
</reference>
<dbReference type="RefSeq" id="WP_207303729.1">
    <property type="nucleotide sequence ID" value="NZ_JBHLWO010000002.1"/>
</dbReference>
<protein>
    <recommendedName>
        <fullName evidence="3">ATP-binding cassette subfamily B protein</fullName>
    </recommendedName>
</protein>
<name>A0ABV6HN23_9SPHI</name>
<dbReference type="InterPro" id="IPR039421">
    <property type="entry name" value="Type_1_exporter"/>
</dbReference>
<dbReference type="InterPro" id="IPR027417">
    <property type="entry name" value="P-loop_NTPase"/>
</dbReference>
<gene>
    <name evidence="1" type="ORF">ACFFI0_18235</name>
</gene>
<evidence type="ECO:0000313" key="1">
    <source>
        <dbReference type="EMBL" id="MFC0320271.1"/>
    </source>
</evidence>